<organism>
    <name type="scientific">Ixodes scapularis</name>
    <name type="common">Black-legged tick</name>
    <name type="synonym">Deer tick</name>
    <dbReference type="NCBI Taxonomy" id="6945"/>
    <lineage>
        <taxon>Eukaryota</taxon>
        <taxon>Metazoa</taxon>
        <taxon>Ecdysozoa</taxon>
        <taxon>Arthropoda</taxon>
        <taxon>Chelicerata</taxon>
        <taxon>Arachnida</taxon>
        <taxon>Acari</taxon>
        <taxon>Parasitiformes</taxon>
        <taxon>Ixodida</taxon>
        <taxon>Ixodoidea</taxon>
        <taxon>Ixodidae</taxon>
        <taxon>Ixodinae</taxon>
        <taxon>Ixodes</taxon>
    </lineage>
</organism>
<accession>B7PL82</accession>
<dbReference type="InParanoid" id="B7PL82"/>
<dbReference type="PaxDb" id="6945-B7PL82"/>
<dbReference type="EMBL" id="DS738860">
    <property type="protein sequence ID" value="EEC07354.1"/>
    <property type="molecule type" value="Genomic_DNA"/>
</dbReference>
<dbReference type="VEuPathDB" id="VectorBase:ISCW006630"/>
<dbReference type="Proteomes" id="UP000001555">
    <property type="component" value="Unassembled WGS sequence"/>
</dbReference>
<keyword evidence="3" id="KW-1185">Reference proteome</keyword>
<dbReference type="AlphaFoldDB" id="B7PL82"/>
<proteinExistence type="predicted"/>
<sequence>QLATCAPSYPMPGRAVKKRRDSTLTQRLAGVSDLCTAGAEVTTTNSYPCPNVRNVAFG</sequence>
<dbReference type="HOGENOM" id="CLU_2984943_0_0_1"/>
<dbReference type="EnsemblMetazoa" id="ISCW006630-RA">
    <property type="protein sequence ID" value="ISCW006630-PA"/>
    <property type="gene ID" value="ISCW006630"/>
</dbReference>
<evidence type="ECO:0000313" key="2">
    <source>
        <dbReference type="EnsemblMetazoa" id="ISCW006630-PA"/>
    </source>
</evidence>
<dbReference type="VEuPathDB" id="VectorBase:ISCI006630"/>
<reference evidence="1 3" key="1">
    <citation type="submission" date="2008-03" db="EMBL/GenBank/DDBJ databases">
        <title>Annotation of Ixodes scapularis.</title>
        <authorList>
            <consortium name="Ixodes scapularis Genome Project Consortium"/>
            <person name="Caler E."/>
            <person name="Hannick L.I."/>
            <person name="Bidwell S."/>
            <person name="Joardar V."/>
            <person name="Thiagarajan M."/>
            <person name="Amedeo P."/>
            <person name="Galinsky K.J."/>
            <person name="Schobel S."/>
            <person name="Inman J."/>
            <person name="Hostetler J."/>
            <person name="Miller J."/>
            <person name="Hammond M."/>
            <person name="Megy K."/>
            <person name="Lawson D."/>
            <person name="Kodira C."/>
            <person name="Sutton G."/>
            <person name="Meyer J."/>
            <person name="Hill C.A."/>
            <person name="Birren B."/>
            <person name="Nene V."/>
            <person name="Collins F."/>
            <person name="Alarcon-Chaidez F."/>
            <person name="Wikel S."/>
            <person name="Strausberg R."/>
        </authorList>
    </citation>
    <scope>NUCLEOTIDE SEQUENCE [LARGE SCALE GENOMIC DNA]</scope>
    <source>
        <strain evidence="3">Wikel</strain>
        <strain evidence="1">Wikel colony</strain>
    </source>
</reference>
<dbReference type="EMBL" id="ABJB010853705">
    <property type="status" value="NOT_ANNOTATED_CDS"/>
    <property type="molecule type" value="Genomic_DNA"/>
</dbReference>
<feature type="non-terminal residue" evidence="1">
    <location>
        <position position="58"/>
    </location>
</feature>
<feature type="non-terminal residue" evidence="1">
    <location>
        <position position="1"/>
    </location>
</feature>
<protein>
    <submittedName>
        <fullName evidence="1 2">Uncharacterized protein</fullName>
    </submittedName>
</protein>
<evidence type="ECO:0000313" key="3">
    <source>
        <dbReference type="Proteomes" id="UP000001555"/>
    </source>
</evidence>
<name>B7PL82_IXOSC</name>
<evidence type="ECO:0000313" key="1">
    <source>
        <dbReference type="EMBL" id="EEC07354.1"/>
    </source>
</evidence>
<reference evidence="2" key="2">
    <citation type="submission" date="2020-05" db="UniProtKB">
        <authorList>
            <consortium name="EnsemblMetazoa"/>
        </authorList>
    </citation>
    <scope>IDENTIFICATION</scope>
    <source>
        <strain evidence="2">wikel</strain>
    </source>
</reference>
<gene>
    <name evidence="1" type="ORF">IscW_ISCW006630</name>
</gene>